<dbReference type="EMBL" id="JBHMCE010000002">
    <property type="protein sequence ID" value="MFB9526460.1"/>
    <property type="molecule type" value="Genomic_DNA"/>
</dbReference>
<name>A0ABV5PTB2_9ACTN</name>
<reference evidence="1 2" key="1">
    <citation type="submission" date="2024-09" db="EMBL/GenBank/DDBJ databases">
        <authorList>
            <person name="Sun Q."/>
            <person name="Mori K."/>
        </authorList>
    </citation>
    <scope>NUCLEOTIDE SEQUENCE [LARGE SCALE GENOMIC DNA]</scope>
    <source>
        <strain evidence="1 2">JCM 3323</strain>
    </source>
</reference>
<evidence type="ECO:0000313" key="2">
    <source>
        <dbReference type="Proteomes" id="UP001589646"/>
    </source>
</evidence>
<keyword evidence="2" id="KW-1185">Reference proteome</keyword>
<organism evidence="1 2">
    <name type="scientific">Nonomuraea roseola</name>
    <dbReference type="NCBI Taxonomy" id="46179"/>
    <lineage>
        <taxon>Bacteria</taxon>
        <taxon>Bacillati</taxon>
        <taxon>Actinomycetota</taxon>
        <taxon>Actinomycetes</taxon>
        <taxon>Streptosporangiales</taxon>
        <taxon>Streptosporangiaceae</taxon>
        <taxon>Nonomuraea</taxon>
    </lineage>
</organism>
<proteinExistence type="predicted"/>
<comment type="caution">
    <text evidence="1">The sequence shown here is derived from an EMBL/GenBank/DDBJ whole genome shotgun (WGS) entry which is preliminary data.</text>
</comment>
<evidence type="ECO:0000313" key="1">
    <source>
        <dbReference type="EMBL" id="MFB9526460.1"/>
    </source>
</evidence>
<dbReference type="Proteomes" id="UP001589646">
    <property type="component" value="Unassembled WGS sequence"/>
</dbReference>
<protein>
    <submittedName>
        <fullName evidence="1">Uncharacterized protein</fullName>
    </submittedName>
</protein>
<sequence>MFSDEANDNETPEIGRWLVLPLLEPGNTLPVDFNQAPRLAGTPAVAVTSCLQARREPFAPPTP</sequence>
<gene>
    <name evidence="1" type="ORF">ACFFRN_07525</name>
</gene>
<accession>A0ABV5PTB2</accession>
<dbReference type="RefSeq" id="WP_346123519.1">
    <property type="nucleotide sequence ID" value="NZ_BAAAXC010000014.1"/>
</dbReference>